<name>A0A1E7F2Q6_9STRA</name>
<dbReference type="EMBL" id="KV784365">
    <property type="protein sequence ID" value="OEU12133.1"/>
    <property type="molecule type" value="Genomic_DNA"/>
</dbReference>
<keyword evidence="3" id="KW-0496">Mitochondrion</keyword>
<dbReference type="InterPro" id="IPR006571">
    <property type="entry name" value="TLDc_dom"/>
</dbReference>
<organism evidence="6 7">
    <name type="scientific">Fragilariopsis cylindrus CCMP1102</name>
    <dbReference type="NCBI Taxonomy" id="635003"/>
    <lineage>
        <taxon>Eukaryota</taxon>
        <taxon>Sar</taxon>
        <taxon>Stramenopiles</taxon>
        <taxon>Ochrophyta</taxon>
        <taxon>Bacillariophyta</taxon>
        <taxon>Bacillariophyceae</taxon>
        <taxon>Bacillariophycidae</taxon>
        <taxon>Bacillariales</taxon>
        <taxon>Bacillariaceae</taxon>
        <taxon>Fragilariopsis</taxon>
    </lineage>
</organism>
<evidence type="ECO:0000256" key="2">
    <source>
        <dbReference type="ARBA" id="ARBA00009540"/>
    </source>
</evidence>
<dbReference type="PANTHER" id="PTHR23354">
    <property type="entry name" value="NUCLEOLAR PROTEIN 7/ESTROGEN RECEPTOR COACTIVATOR-RELATED"/>
    <property type="match status" value="1"/>
</dbReference>
<evidence type="ECO:0000313" key="7">
    <source>
        <dbReference type="Proteomes" id="UP000095751"/>
    </source>
</evidence>
<feature type="domain" description="TLDc" evidence="5">
    <location>
        <begin position="7"/>
        <end position="207"/>
    </location>
</feature>
<dbReference type="OrthoDB" id="26679at2759"/>
<protein>
    <recommendedName>
        <fullName evidence="4">Oxidation resistance protein 1</fullName>
    </recommendedName>
</protein>
<dbReference type="KEGG" id="fcy:FRACYDRAFT_244393"/>
<dbReference type="InParanoid" id="A0A1E7F2Q6"/>
<dbReference type="Proteomes" id="UP000095751">
    <property type="component" value="Unassembled WGS sequence"/>
</dbReference>
<reference evidence="6 7" key="1">
    <citation type="submission" date="2016-09" db="EMBL/GenBank/DDBJ databases">
        <title>Extensive genetic diversity and differential bi-allelic expression allows diatom success in the polar Southern Ocean.</title>
        <authorList>
            <consortium name="DOE Joint Genome Institute"/>
            <person name="Mock T."/>
            <person name="Otillar R.P."/>
            <person name="Strauss J."/>
            <person name="Dupont C."/>
            <person name="Frickenhaus S."/>
            <person name="Maumus F."/>
            <person name="Mcmullan M."/>
            <person name="Sanges R."/>
            <person name="Schmutz J."/>
            <person name="Toseland A."/>
            <person name="Valas R."/>
            <person name="Veluchamy A."/>
            <person name="Ward B.J."/>
            <person name="Allen A."/>
            <person name="Barry K."/>
            <person name="Falciatore A."/>
            <person name="Ferrante M."/>
            <person name="Fortunato A.E."/>
            <person name="Gloeckner G."/>
            <person name="Gruber A."/>
            <person name="Hipkin R."/>
            <person name="Janech M."/>
            <person name="Kroth P."/>
            <person name="Leese F."/>
            <person name="Lindquist E."/>
            <person name="Lyon B.R."/>
            <person name="Martin J."/>
            <person name="Mayer C."/>
            <person name="Parker M."/>
            <person name="Quesneville H."/>
            <person name="Raymond J."/>
            <person name="Uhlig C."/>
            <person name="Valentin K.U."/>
            <person name="Worden A.Z."/>
            <person name="Armbrust E.V."/>
            <person name="Bowler C."/>
            <person name="Green B."/>
            <person name="Moulton V."/>
            <person name="Van Oosterhout C."/>
            <person name="Grigoriev I."/>
        </authorList>
    </citation>
    <scope>NUCLEOTIDE SEQUENCE [LARGE SCALE GENOMIC DNA]</scope>
    <source>
        <strain evidence="6 7">CCMP1102</strain>
    </source>
</reference>
<dbReference type="GO" id="GO:0005739">
    <property type="term" value="C:mitochondrion"/>
    <property type="evidence" value="ECO:0007669"/>
    <property type="project" value="UniProtKB-SubCell"/>
</dbReference>
<accession>A0A1E7F2Q6</accession>
<evidence type="ECO:0000313" key="6">
    <source>
        <dbReference type="EMBL" id="OEU12133.1"/>
    </source>
</evidence>
<sequence length="233" mass="25911">MYYHQYKWIDFNSHLPDSKRGESFWLKYSLVRDGSSLVSLLQNIDGEVSGGFFSNSGTVQSDKYLGTGESFLWKMKQPRCVNIGNSNNNTNNGGLNDSFGTLSGQVDNEAEIEAFKSESYYCNDFHQMCTHDKIIAGGGSSSYPKDFGNGLGIISREDIGSGLMFEKGSLMEVSSSASLTYCSPPLSGIHKDGSKFELVNLEVWGFTPCRTEEEARILEYKNMFFKRHSTGPV</sequence>
<evidence type="ECO:0000256" key="4">
    <source>
        <dbReference type="ARBA" id="ARBA00040604"/>
    </source>
</evidence>
<evidence type="ECO:0000256" key="3">
    <source>
        <dbReference type="ARBA" id="ARBA00023128"/>
    </source>
</evidence>
<dbReference type="AlphaFoldDB" id="A0A1E7F2Q6"/>
<dbReference type="PANTHER" id="PTHR23354:SF62">
    <property type="entry name" value="MUSTARD, ISOFORM V"/>
    <property type="match status" value="1"/>
</dbReference>
<dbReference type="Pfam" id="PF07534">
    <property type="entry name" value="TLD"/>
    <property type="match status" value="1"/>
</dbReference>
<gene>
    <name evidence="6" type="ORF">FRACYDRAFT_244393</name>
</gene>
<comment type="subcellular location">
    <subcellularLocation>
        <location evidence="1">Mitochondrion</location>
    </subcellularLocation>
</comment>
<comment type="similarity">
    <text evidence="2">Belongs to the OXR1 family.</text>
</comment>
<keyword evidence="7" id="KW-1185">Reference proteome</keyword>
<proteinExistence type="inferred from homology"/>
<evidence type="ECO:0000256" key="1">
    <source>
        <dbReference type="ARBA" id="ARBA00004173"/>
    </source>
</evidence>
<evidence type="ECO:0000259" key="5">
    <source>
        <dbReference type="SMART" id="SM00584"/>
    </source>
</evidence>
<dbReference type="SMART" id="SM00584">
    <property type="entry name" value="TLDc"/>
    <property type="match status" value="1"/>
</dbReference>